<evidence type="ECO:0000313" key="3">
    <source>
        <dbReference type="Proteomes" id="UP000243015"/>
    </source>
</evidence>
<keyword evidence="1" id="KW-1133">Transmembrane helix</keyword>
<protein>
    <submittedName>
        <fullName evidence="2">Uncharacterized protein</fullName>
    </submittedName>
</protein>
<dbReference type="InterPro" id="IPR036770">
    <property type="entry name" value="Ankyrin_rpt-contain_sf"/>
</dbReference>
<dbReference type="AlphaFoldDB" id="A0A178F4P6"/>
<feature type="transmembrane region" description="Helical" evidence="1">
    <location>
        <begin position="42"/>
        <end position="64"/>
    </location>
</feature>
<evidence type="ECO:0000256" key="1">
    <source>
        <dbReference type="SAM" id="Phobius"/>
    </source>
</evidence>
<dbReference type="VEuPathDB" id="FungiDB:TERG_12616"/>
<evidence type="ECO:0000313" key="2">
    <source>
        <dbReference type="EMBL" id="OAL67128.1"/>
    </source>
</evidence>
<reference evidence="2 3" key="1">
    <citation type="submission" date="2016-05" db="EMBL/GenBank/DDBJ databases">
        <title>Genome sequencing of Trichophyton rubrum CMCC(F)T1i isolated from hair.</title>
        <authorList>
            <person name="Zhan P."/>
            <person name="Tao Y."/>
            <person name="Liu W."/>
        </authorList>
    </citation>
    <scope>NUCLEOTIDE SEQUENCE [LARGE SCALE GENOMIC DNA]</scope>
    <source>
        <strain evidence="3">CMCC(F)T1i</strain>
    </source>
</reference>
<dbReference type="Proteomes" id="UP000243015">
    <property type="component" value="Unassembled WGS sequence"/>
</dbReference>
<gene>
    <name evidence="2" type="ORF">A7C99_1543</name>
</gene>
<dbReference type="EMBL" id="LHPM01000011">
    <property type="protein sequence ID" value="OAL67128.1"/>
    <property type="molecule type" value="Genomic_DNA"/>
</dbReference>
<sequence length="791" mass="89401">MVGSWWDEFSNNLATDLAPLIALFGEAPTKQYLSECLTKTDIFIFSMAPLGIITTIVSAIRVCGTPSLRAFIGRAQEGAGNAEAELCSSTSREDCELYNNGGIARVFGRPKLLEIVHDQNATIEDLFQKTSDSQATVGIYLFKDYIKKGSKYWFTAAAIFGGLLQLSVLVWATIARYKFNDVKRDLQDNYAIPLVVIVPRTQGMSFVRRSGPTRGDDTDECDETWKSYVKCAPYRWRAAVQSKQSAAKSLPVEGCVRSFMYRARLARLTDSWEDKLVSVRSTAQILAKAIESTMRVFLTSDTDFEKGWDSAFTLLWVVHSTLEGTDTTSGNIYLSLNREIDKDGQPSGKWHVDESELEAVLGLWLWSLRGMRNKLQISLRRIISPIPDSTIDIYTTTDFYLWRENGSFKIDERKIKLKQQTGLLFGRHNIPVRDCTNFSVLEVAADATSLEMMCAQEIYALFFSSITHTIKNLGGKTEFQKSKGLKYVNANVAKLLGSFTESGLGSAVDAFTCVIPAQQSQIGSNSEEGPVKGTEYLNHYSLLVVSLCECYRKALYCEEIEFSLGGITKILRQSSLSQQKQISLFGTNCWYNERNSANYRDKEWFKRRSRYTLADAVHCYAKAFIRIARFQACYNPEPFEEKVINLQKALIDRDAISKPDYLLENLLDRERIRGEYLGDTLLQETRKGNLEYTLFLLNEVSSLSDGLSGGETLVMAAQQGWYPVVKSLIEHRASLEWKGETCRNAVSYAAENGDINSLNYLFWRREHFQMLRTHLGAVPYFTLQVMDILTS</sequence>
<feature type="transmembrane region" description="Helical" evidence="1">
    <location>
        <begin position="152"/>
        <end position="174"/>
    </location>
</feature>
<keyword evidence="1" id="KW-0812">Transmembrane</keyword>
<dbReference type="Gene3D" id="1.25.40.20">
    <property type="entry name" value="Ankyrin repeat-containing domain"/>
    <property type="match status" value="1"/>
</dbReference>
<comment type="caution">
    <text evidence="2">The sequence shown here is derived from an EMBL/GenBank/DDBJ whole genome shotgun (WGS) entry which is preliminary data.</text>
</comment>
<proteinExistence type="predicted"/>
<dbReference type="SUPFAM" id="SSF140860">
    <property type="entry name" value="Pseudo ankyrin repeat-like"/>
    <property type="match status" value="1"/>
</dbReference>
<keyword evidence="1" id="KW-0472">Membrane</keyword>
<organism evidence="2 3">
    <name type="scientific">Trichophyton rubrum</name>
    <name type="common">Athlete's foot fungus</name>
    <name type="synonym">Epidermophyton rubrum</name>
    <dbReference type="NCBI Taxonomy" id="5551"/>
    <lineage>
        <taxon>Eukaryota</taxon>
        <taxon>Fungi</taxon>
        <taxon>Dikarya</taxon>
        <taxon>Ascomycota</taxon>
        <taxon>Pezizomycotina</taxon>
        <taxon>Eurotiomycetes</taxon>
        <taxon>Eurotiomycetidae</taxon>
        <taxon>Onygenales</taxon>
        <taxon>Arthrodermataceae</taxon>
        <taxon>Trichophyton</taxon>
    </lineage>
</organism>
<name>A0A178F4P6_TRIRU</name>
<accession>A0A178F4P6</accession>